<dbReference type="Proteomes" id="UP000257109">
    <property type="component" value="Unassembled WGS sequence"/>
</dbReference>
<gene>
    <name evidence="2" type="ORF">CR513_47504</name>
</gene>
<dbReference type="Pfam" id="PF03108">
    <property type="entry name" value="DBD_Tnp_Mut"/>
    <property type="match status" value="1"/>
</dbReference>
<dbReference type="InterPro" id="IPR004332">
    <property type="entry name" value="Transposase_MuDR"/>
</dbReference>
<keyword evidence="3" id="KW-1185">Reference proteome</keyword>
<evidence type="ECO:0000259" key="1">
    <source>
        <dbReference type="Pfam" id="PF03108"/>
    </source>
</evidence>
<comment type="caution">
    <text evidence="2">The sequence shown here is derived from an EMBL/GenBank/DDBJ whole genome shotgun (WGS) entry which is preliminary data.</text>
</comment>
<evidence type="ECO:0000313" key="3">
    <source>
        <dbReference type="Proteomes" id="UP000257109"/>
    </source>
</evidence>
<protein>
    <recommendedName>
        <fullName evidence="1">Transposase MuDR plant domain-containing protein</fullName>
    </recommendedName>
</protein>
<feature type="domain" description="Transposase MuDR plant" evidence="1">
    <location>
        <begin position="97"/>
        <end position="139"/>
    </location>
</feature>
<reference evidence="2" key="1">
    <citation type="submission" date="2018-05" db="EMBL/GenBank/DDBJ databases">
        <title>Draft genome of Mucuna pruriens seed.</title>
        <authorList>
            <person name="Nnadi N.E."/>
            <person name="Vos R."/>
            <person name="Hasami M.H."/>
            <person name="Devisetty U.K."/>
            <person name="Aguiy J.C."/>
        </authorList>
    </citation>
    <scope>NUCLEOTIDE SEQUENCE [LARGE SCALE GENOMIC DNA]</scope>
    <source>
        <strain evidence="2">JCA_2017</strain>
    </source>
</reference>
<organism evidence="2 3">
    <name type="scientific">Mucuna pruriens</name>
    <name type="common">Velvet bean</name>
    <name type="synonym">Dolichos pruriens</name>
    <dbReference type="NCBI Taxonomy" id="157652"/>
    <lineage>
        <taxon>Eukaryota</taxon>
        <taxon>Viridiplantae</taxon>
        <taxon>Streptophyta</taxon>
        <taxon>Embryophyta</taxon>
        <taxon>Tracheophyta</taxon>
        <taxon>Spermatophyta</taxon>
        <taxon>Magnoliopsida</taxon>
        <taxon>eudicotyledons</taxon>
        <taxon>Gunneridae</taxon>
        <taxon>Pentapetalae</taxon>
        <taxon>rosids</taxon>
        <taxon>fabids</taxon>
        <taxon>Fabales</taxon>
        <taxon>Fabaceae</taxon>
        <taxon>Papilionoideae</taxon>
        <taxon>50 kb inversion clade</taxon>
        <taxon>NPAAA clade</taxon>
        <taxon>indigoferoid/millettioid clade</taxon>
        <taxon>Phaseoleae</taxon>
        <taxon>Mucuna</taxon>
    </lineage>
</organism>
<proteinExistence type="predicted"/>
<sequence length="139" mass="16210">MNERNSWPLRHRVDAEPEIIIGPQDGHGNMDDITKGGNEEVGHDKRGNANVVHNIEAICEEIAQDERDNTNVVQNTKATYKEMTKDERDNANMIRMEFVNLNNFKNVVKDYTIYHGRQIKWIKNDKIRSRAKCKEKECK</sequence>
<evidence type="ECO:0000313" key="2">
    <source>
        <dbReference type="EMBL" id="RDX72949.1"/>
    </source>
</evidence>
<feature type="non-terminal residue" evidence="2">
    <location>
        <position position="1"/>
    </location>
</feature>
<accession>A0A371F3U0</accession>
<dbReference type="EMBL" id="QJKJ01010703">
    <property type="protein sequence ID" value="RDX72949.1"/>
    <property type="molecule type" value="Genomic_DNA"/>
</dbReference>
<name>A0A371F3U0_MUCPR</name>
<dbReference type="AlphaFoldDB" id="A0A371F3U0"/>